<dbReference type="KEGG" id="sre:PTSG_11739"/>
<dbReference type="Proteomes" id="UP000007799">
    <property type="component" value="Unassembled WGS sequence"/>
</dbReference>
<dbReference type="InterPro" id="IPR036236">
    <property type="entry name" value="Znf_C2H2_sf"/>
</dbReference>
<dbReference type="OMA" id="HERLYCK"/>
<feature type="domain" description="C2H2-type" evidence="12">
    <location>
        <begin position="314"/>
        <end position="341"/>
    </location>
</feature>
<organism evidence="14">
    <name type="scientific">Salpingoeca rosetta (strain ATCC 50818 / BSB-021)</name>
    <dbReference type="NCBI Taxonomy" id="946362"/>
    <lineage>
        <taxon>Eukaryota</taxon>
        <taxon>Choanoflagellata</taxon>
        <taxon>Craspedida</taxon>
        <taxon>Salpingoecidae</taxon>
        <taxon>Salpingoeca</taxon>
    </lineage>
</organism>
<feature type="compositionally biased region" description="Basic and acidic residues" evidence="11">
    <location>
        <begin position="511"/>
        <end position="529"/>
    </location>
</feature>
<keyword evidence="14" id="KW-1185">Reference proteome</keyword>
<feature type="region of interest" description="Disordered" evidence="11">
    <location>
        <begin position="341"/>
        <end position="580"/>
    </location>
</feature>
<keyword evidence="2" id="KW-0479">Metal-binding</keyword>
<evidence type="ECO:0000313" key="13">
    <source>
        <dbReference type="EMBL" id="EGD80885.1"/>
    </source>
</evidence>
<dbReference type="Gene3D" id="3.30.160.60">
    <property type="entry name" value="Classic Zinc Finger"/>
    <property type="match status" value="2"/>
</dbReference>
<dbReference type="FunFam" id="3.30.160.60:FF:000030">
    <property type="entry name" value="Zinc finger protein 628"/>
    <property type="match status" value="1"/>
</dbReference>
<gene>
    <name evidence="13" type="ORF">PTSG_11739</name>
</gene>
<evidence type="ECO:0000256" key="1">
    <source>
        <dbReference type="ARBA" id="ARBA00004123"/>
    </source>
</evidence>
<keyword evidence="5" id="KW-0862">Zinc</keyword>
<feature type="compositionally biased region" description="Polar residues" evidence="11">
    <location>
        <begin position="454"/>
        <end position="466"/>
    </location>
</feature>
<keyword evidence="8" id="KW-0804">Transcription</keyword>
<feature type="compositionally biased region" description="Basic residues" evidence="11">
    <location>
        <begin position="478"/>
        <end position="491"/>
    </location>
</feature>
<evidence type="ECO:0000313" key="14">
    <source>
        <dbReference type="Proteomes" id="UP000007799"/>
    </source>
</evidence>
<dbReference type="SMART" id="SM00355">
    <property type="entry name" value="ZnF_C2H2"/>
    <property type="match status" value="2"/>
</dbReference>
<dbReference type="InterPro" id="IPR050589">
    <property type="entry name" value="Ikaros_C2H2-ZF"/>
</dbReference>
<evidence type="ECO:0000256" key="5">
    <source>
        <dbReference type="ARBA" id="ARBA00022833"/>
    </source>
</evidence>
<evidence type="ECO:0000256" key="8">
    <source>
        <dbReference type="ARBA" id="ARBA00023163"/>
    </source>
</evidence>
<dbReference type="RefSeq" id="XP_004997446.1">
    <property type="nucleotide sequence ID" value="XM_004997389.1"/>
</dbReference>
<reference evidence="13" key="1">
    <citation type="submission" date="2009-08" db="EMBL/GenBank/DDBJ databases">
        <title>Annotation of Salpingoeca rosetta.</title>
        <authorList>
            <consortium name="The Broad Institute Genome Sequencing Platform"/>
            <person name="Russ C."/>
            <person name="Cuomo C."/>
            <person name="Burger G."/>
            <person name="Gray M.W."/>
            <person name="Holland P.W.H."/>
            <person name="King N."/>
            <person name="Lang F.B.F."/>
            <person name="Roger A.J."/>
            <person name="Ruiz-Trillo I."/>
            <person name="Young S.K."/>
            <person name="Zeng Q."/>
            <person name="Gargeya S."/>
            <person name="Alvarado L."/>
            <person name="Berlin A."/>
            <person name="Chapman S.B."/>
            <person name="Chen Z."/>
            <person name="Freedman E."/>
            <person name="Gellesch M."/>
            <person name="Goldberg J."/>
            <person name="Griggs A."/>
            <person name="Gujja S."/>
            <person name="Heilman E."/>
            <person name="Heiman D."/>
            <person name="Howarth C."/>
            <person name="Mehta T."/>
            <person name="Neiman D."/>
            <person name="Pearson M."/>
            <person name="Roberts A."/>
            <person name="Saif S."/>
            <person name="Shea T."/>
            <person name="Shenoy N."/>
            <person name="Sisk P."/>
            <person name="Stolte C."/>
            <person name="Sykes S."/>
            <person name="White J."/>
            <person name="Yandava C."/>
            <person name="Haas B."/>
            <person name="Nusbaum C."/>
            <person name="Birren B."/>
        </authorList>
    </citation>
    <scope>NUCLEOTIDE SEQUENCE [LARGE SCALE GENOMIC DNA]</scope>
    <source>
        <strain evidence="13">ATCC 50818</strain>
    </source>
</reference>
<keyword evidence="3" id="KW-0677">Repeat</keyword>
<evidence type="ECO:0000256" key="10">
    <source>
        <dbReference type="PROSITE-ProRule" id="PRU00042"/>
    </source>
</evidence>
<keyword evidence="6" id="KW-0805">Transcription regulation</keyword>
<dbReference type="eggNOG" id="KOG1721">
    <property type="taxonomic scope" value="Eukaryota"/>
</dbReference>
<feature type="region of interest" description="Disordered" evidence="11">
    <location>
        <begin position="102"/>
        <end position="134"/>
    </location>
</feature>
<feature type="compositionally biased region" description="Basic residues" evidence="11">
    <location>
        <begin position="546"/>
        <end position="558"/>
    </location>
</feature>
<dbReference type="STRING" id="946362.F2U0F7"/>
<evidence type="ECO:0000256" key="3">
    <source>
        <dbReference type="ARBA" id="ARBA00022737"/>
    </source>
</evidence>
<evidence type="ECO:0000256" key="9">
    <source>
        <dbReference type="ARBA" id="ARBA00023242"/>
    </source>
</evidence>
<dbReference type="AlphaFoldDB" id="F2U0F7"/>
<evidence type="ECO:0000259" key="12">
    <source>
        <dbReference type="PROSITE" id="PS50157"/>
    </source>
</evidence>
<dbReference type="GO" id="GO:0003700">
    <property type="term" value="F:DNA-binding transcription factor activity"/>
    <property type="evidence" value="ECO:0007669"/>
    <property type="project" value="TreeGrafter"/>
</dbReference>
<feature type="compositionally biased region" description="Low complexity" evidence="11">
    <location>
        <begin position="12"/>
        <end position="34"/>
    </location>
</feature>
<dbReference type="GO" id="GO:0000978">
    <property type="term" value="F:RNA polymerase II cis-regulatory region sequence-specific DNA binding"/>
    <property type="evidence" value="ECO:0007669"/>
    <property type="project" value="TreeGrafter"/>
</dbReference>
<dbReference type="PANTHER" id="PTHR24404:SF114">
    <property type="entry name" value="KLUMPFUSS, ISOFORM B-RELATED"/>
    <property type="match status" value="1"/>
</dbReference>
<comment type="subcellular location">
    <subcellularLocation>
        <location evidence="1">Nucleus</location>
    </subcellularLocation>
</comment>
<dbReference type="InParanoid" id="F2U0F7"/>
<feature type="compositionally biased region" description="Pro residues" evidence="11">
    <location>
        <begin position="373"/>
        <end position="384"/>
    </location>
</feature>
<feature type="compositionally biased region" description="Acidic residues" evidence="11">
    <location>
        <begin position="443"/>
        <end position="452"/>
    </location>
</feature>
<dbReference type="SUPFAM" id="SSF57667">
    <property type="entry name" value="beta-beta-alpha zinc fingers"/>
    <property type="match status" value="1"/>
</dbReference>
<feature type="compositionally biased region" description="Gly residues" evidence="11">
    <location>
        <begin position="424"/>
        <end position="442"/>
    </location>
</feature>
<accession>F2U0F7</accession>
<dbReference type="PROSITE" id="PS00028">
    <property type="entry name" value="ZINC_FINGER_C2H2_1"/>
    <property type="match status" value="1"/>
</dbReference>
<feature type="region of interest" description="Disordered" evidence="11">
    <location>
        <begin position="1"/>
        <end position="34"/>
    </location>
</feature>
<keyword evidence="7" id="KW-0238">DNA-binding</keyword>
<feature type="compositionally biased region" description="Acidic residues" evidence="11">
    <location>
        <begin position="412"/>
        <end position="423"/>
    </location>
</feature>
<evidence type="ECO:0000256" key="7">
    <source>
        <dbReference type="ARBA" id="ARBA00023125"/>
    </source>
</evidence>
<feature type="domain" description="C2H2-type" evidence="12">
    <location>
        <begin position="286"/>
        <end position="313"/>
    </location>
</feature>
<evidence type="ECO:0000256" key="6">
    <source>
        <dbReference type="ARBA" id="ARBA00023015"/>
    </source>
</evidence>
<evidence type="ECO:0000256" key="2">
    <source>
        <dbReference type="ARBA" id="ARBA00022723"/>
    </source>
</evidence>
<dbReference type="GeneID" id="16078043"/>
<feature type="compositionally biased region" description="Low complexity" evidence="11">
    <location>
        <begin position="117"/>
        <end position="132"/>
    </location>
</feature>
<evidence type="ECO:0000256" key="11">
    <source>
        <dbReference type="SAM" id="MobiDB-lite"/>
    </source>
</evidence>
<keyword evidence="4 10" id="KW-0863">Zinc-finger</keyword>
<feature type="compositionally biased region" description="Polar residues" evidence="11">
    <location>
        <begin position="565"/>
        <end position="580"/>
    </location>
</feature>
<dbReference type="GO" id="GO:0008270">
    <property type="term" value="F:zinc ion binding"/>
    <property type="evidence" value="ECO:0007669"/>
    <property type="project" value="UniProtKB-KW"/>
</dbReference>
<evidence type="ECO:0000256" key="4">
    <source>
        <dbReference type="ARBA" id="ARBA00022771"/>
    </source>
</evidence>
<dbReference type="OrthoDB" id="6077919at2759"/>
<dbReference type="GO" id="GO:0005634">
    <property type="term" value="C:nucleus"/>
    <property type="evidence" value="ECO:0007669"/>
    <property type="project" value="UniProtKB-SubCell"/>
</dbReference>
<dbReference type="InterPro" id="IPR013087">
    <property type="entry name" value="Znf_C2H2_type"/>
</dbReference>
<keyword evidence="9" id="KW-0539">Nucleus</keyword>
<dbReference type="GO" id="GO:0006357">
    <property type="term" value="P:regulation of transcription by RNA polymerase II"/>
    <property type="evidence" value="ECO:0007669"/>
    <property type="project" value="TreeGrafter"/>
</dbReference>
<dbReference type="EMBL" id="GL832958">
    <property type="protein sequence ID" value="EGD80885.1"/>
    <property type="molecule type" value="Genomic_DNA"/>
</dbReference>
<dbReference type="PANTHER" id="PTHR24404">
    <property type="entry name" value="ZINC FINGER PROTEIN"/>
    <property type="match status" value="1"/>
</dbReference>
<name>F2U0F7_SALR5</name>
<sequence length="580" mass="61751">MFAVQPHLHQQPRSSGPLTTSSSSTPTFSGQQGQRQLLAQMYPQARPCYSKTTTGVCAKHLKQQHLSQHRDCSKGVPTTDCALNVTSRKPCHPHSDIKPVECAPTPDVAGSKSHCGPTPTTSATIPATATASKQRQRWVVSTTRPCEQWDAFDQGTHQRATHDQCHHPATRSFESAAVLIHHINTTTANNNTKLFLVFGTSGPDASPALLPAAHGGAGRTIALHVCNKSHHPTVIPFTFNSIPAMLQSSFFGVAPGPHPSYMPAQYPFAVMPVMHVPNQAQQKEKYTCEKCGKCFSCSSNLHRHRRIHTGQRPFLCQYCNFAFNNSSNRRKHERLYCKKRPTAHNEMHVDETPPPSSSSNGTGSPQTRANPENSPPPPSPPTTTPPGRNNTSQGASGAETRPRRKNAQPAFNEDDDGDGDDGYDGSGNGSGSGGGSGGGDGDGGGEDTDEEAQLQRSTRDAATTLVSMWEGRAEGTRSYKHGRGNGQRHRGGGGGGGDSDGARNGGVNMTAEREDGPHHDRGESAENGRESGASTGSERSGGNKLKVSKQSKVKKVRSSHSSASPPSMTDGSVQSKTAQA</sequence>
<dbReference type="PROSITE" id="PS50157">
    <property type="entry name" value="ZINC_FINGER_C2H2_2"/>
    <property type="match status" value="2"/>
</dbReference>
<protein>
    <recommendedName>
        <fullName evidence="12">C2H2-type domain-containing protein</fullName>
    </recommendedName>
</protein>
<proteinExistence type="predicted"/>